<sequence length="151" mass="17855">MKLEEEIQQKEFDSAYHKAAVNIMYTYHWLHEKFSQALKSEGITTQQYNILRILRGQYPNPSTIYLLRDRMLDKQSDTSRLVKRLAQKGLVKRDENEQDKRKIDVLISPLGLELLHKLDVKVNRVIEGFSYLNKKDAECLNSLLDKFREEV</sequence>
<dbReference type="eggNOG" id="COG1846">
    <property type="taxonomic scope" value="Bacteria"/>
</dbReference>
<dbReference type="Pfam" id="PF12802">
    <property type="entry name" value="MarR_2"/>
    <property type="match status" value="1"/>
</dbReference>
<dbReference type="Proteomes" id="UP000001208">
    <property type="component" value="Chromosome"/>
</dbReference>
<evidence type="ECO:0000313" key="3">
    <source>
        <dbReference type="Proteomes" id="UP000001208"/>
    </source>
</evidence>
<dbReference type="SUPFAM" id="SSF46785">
    <property type="entry name" value="Winged helix' DNA-binding domain"/>
    <property type="match status" value="1"/>
</dbReference>
<dbReference type="STRING" id="517418.Ctha_0149"/>
<organism evidence="2 3">
    <name type="scientific">Chloroherpeton thalassium (strain ATCC 35110 / GB-78)</name>
    <dbReference type="NCBI Taxonomy" id="517418"/>
    <lineage>
        <taxon>Bacteria</taxon>
        <taxon>Pseudomonadati</taxon>
        <taxon>Chlorobiota</taxon>
        <taxon>Chlorobiia</taxon>
        <taxon>Chlorobiales</taxon>
        <taxon>Chloroherpetonaceae</taxon>
        <taxon>Chloroherpeton</taxon>
    </lineage>
</organism>
<name>B3QSX7_CHLT3</name>
<protein>
    <submittedName>
        <fullName evidence="2">Transcriptional regulator, MarR family</fullName>
    </submittedName>
</protein>
<dbReference type="InterPro" id="IPR000835">
    <property type="entry name" value="HTH_MarR-typ"/>
</dbReference>
<dbReference type="InterPro" id="IPR036390">
    <property type="entry name" value="WH_DNA-bd_sf"/>
</dbReference>
<gene>
    <name evidence="2" type="ordered locus">Ctha_0149</name>
</gene>
<dbReference type="InterPro" id="IPR036388">
    <property type="entry name" value="WH-like_DNA-bd_sf"/>
</dbReference>
<proteinExistence type="predicted"/>
<dbReference type="PANTHER" id="PTHR33164">
    <property type="entry name" value="TRANSCRIPTIONAL REGULATOR, MARR FAMILY"/>
    <property type="match status" value="1"/>
</dbReference>
<accession>B3QSX7</accession>
<dbReference type="Gene3D" id="1.10.10.10">
    <property type="entry name" value="Winged helix-like DNA-binding domain superfamily/Winged helix DNA-binding domain"/>
    <property type="match status" value="1"/>
</dbReference>
<keyword evidence="3" id="KW-1185">Reference proteome</keyword>
<dbReference type="HOGENOM" id="CLU_083287_27_2_10"/>
<dbReference type="AlphaFoldDB" id="B3QSX7"/>
<dbReference type="KEGG" id="cts:Ctha_0149"/>
<dbReference type="RefSeq" id="WP_012498704.1">
    <property type="nucleotide sequence ID" value="NC_011026.1"/>
</dbReference>
<dbReference type="InterPro" id="IPR039422">
    <property type="entry name" value="MarR/SlyA-like"/>
</dbReference>
<dbReference type="SMART" id="SM00347">
    <property type="entry name" value="HTH_MARR"/>
    <property type="match status" value="1"/>
</dbReference>
<reference evidence="2 3" key="1">
    <citation type="submission" date="2008-06" db="EMBL/GenBank/DDBJ databases">
        <title>Complete sequence of Chloroherpeton thalassium ATCC 35110.</title>
        <authorList>
            <consortium name="US DOE Joint Genome Institute"/>
            <person name="Lucas S."/>
            <person name="Copeland A."/>
            <person name="Lapidus A."/>
            <person name="Glavina del Rio T."/>
            <person name="Dalin E."/>
            <person name="Tice H."/>
            <person name="Bruce D."/>
            <person name="Goodwin L."/>
            <person name="Pitluck S."/>
            <person name="Schmutz J."/>
            <person name="Larimer F."/>
            <person name="Land M."/>
            <person name="Hauser L."/>
            <person name="Kyrpides N."/>
            <person name="Mikhailova N."/>
            <person name="Liu Z."/>
            <person name="Li T."/>
            <person name="Zhao F."/>
            <person name="Overmann J."/>
            <person name="Bryant D.A."/>
            <person name="Richardson P."/>
        </authorList>
    </citation>
    <scope>NUCLEOTIDE SEQUENCE [LARGE SCALE GENOMIC DNA]</scope>
    <source>
        <strain evidence="3">ATCC 35110 / GB-78</strain>
    </source>
</reference>
<evidence type="ECO:0000313" key="2">
    <source>
        <dbReference type="EMBL" id="ACF12620.1"/>
    </source>
</evidence>
<dbReference type="EMBL" id="CP001100">
    <property type="protein sequence ID" value="ACF12620.1"/>
    <property type="molecule type" value="Genomic_DNA"/>
</dbReference>
<dbReference type="GO" id="GO:0003700">
    <property type="term" value="F:DNA-binding transcription factor activity"/>
    <property type="evidence" value="ECO:0007669"/>
    <property type="project" value="InterPro"/>
</dbReference>
<evidence type="ECO:0000259" key="1">
    <source>
        <dbReference type="PROSITE" id="PS50995"/>
    </source>
</evidence>
<dbReference type="GO" id="GO:0006950">
    <property type="term" value="P:response to stress"/>
    <property type="evidence" value="ECO:0007669"/>
    <property type="project" value="TreeGrafter"/>
</dbReference>
<dbReference type="OrthoDB" id="763883at2"/>
<dbReference type="PROSITE" id="PS50995">
    <property type="entry name" value="HTH_MARR_2"/>
    <property type="match status" value="1"/>
</dbReference>
<feature type="domain" description="HTH marR-type" evidence="1">
    <location>
        <begin position="1"/>
        <end position="149"/>
    </location>
</feature>
<dbReference type="PANTHER" id="PTHR33164:SF43">
    <property type="entry name" value="HTH-TYPE TRANSCRIPTIONAL REPRESSOR YETL"/>
    <property type="match status" value="1"/>
</dbReference>